<sequence>MHRISLDGSTPHVADGGWVAPGVYLIGAVEVAAEASVWYGCVLRADNDRIVLGRESNLQDGCMVHADPDRPVTVGAGVSVGHGAVLHGCTIEDDVLVGMGATVLNGARIGSGSIIAAGAVVLENTEVPANSLVAGVPGKVRRETSQDERDHITANARTYLRHKNTHSAAVG</sequence>
<dbReference type="InterPro" id="IPR011004">
    <property type="entry name" value="Trimer_LpxA-like_sf"/>
</dbReference>
<dbReference type="CDD" id="cd04645">
    <property type="entry name" value="LbH_gamma_CA_like"/>
    <property type="match status" value="1"/>
</dbReference>
<proteinExistence type="predicted"/>
<comment type="caution">
    <text evidence="1">The sequence shown here is derived from an EMBL/GenBank/DDBJ whole genome shotgun (WGS) entry which is preliminary data.</text>
</comment>
<dbReference type="PANTHER" id="PTHR13061:SF29">
    <property type="entry name" value="GAMMA CARBONIC ANHYDRASE-LIKE 1, MITOCHONDRIAL-RELATED"/>
    <property type="match status" value="1"/>
</dbReference>
<dbReference type="InterPro" id="IPR001451">
    <property type="entry name" value="Hexapep"/>
</dbReference>
<dbReference type="InterPro" id="IPR047324">
    <property type="entry name" value="LbH_gamma_CA-like"/>
</dbReference>
<dbReference type="InterPro" id="IPR050484">
    <property type="entry name" value="Transf_Hexapept/Carb_Anhydrase"/>
</dbReference>
<dbReference type="PANTHER" id="PTHR13061">
    <property type="entry name" value="DYNACTIN SUBUNIT P25"/>
    <property type="match status" value="1"/>
</dbReference>
<accession>A0A838A4D2</accession>
<dbReference type="SUPFAM" id="SSF51161">
    <property type="entry name" value="Trimeric LpxA-like enzymes"/>
    <property type="match status" value="1"/>
</dbReference>
<evidence type="ECO:0000313" key="2">
    <source>
        <dbReference type="Proteomes" id="UP000582974"/>
    </source>
</evidence>
<dbReference type="EMBL" id="JACCKD010000001">
    <property type="protein sequence ID" value="MBA0124460.1"/>
    <property type="molecule type" value="Genomic_DNA"/>
</dbReference>
<name>A0A838A4D2_9PSEU</name>
<gene>
    <name evidence="1" type="ORF">H0B56_02770</name>
</gene>
<dbReference type="RefSeq" id="WP_180891322.1">
    <property type="nucleotide sequence ID" value="NZ_JACCKD010000001.1"/>
</dbReference>
<protein>
    <submittedName>
        <fullName evidence="1">Gamma carbonic anhydrase family protein</fullName>
    </submittedName>
</protein>
<organism evidence="1 2">
    <name type="scientific">Haloechinothrix aidingensis</name>
    <dbReference type="NCBI Taxonomy" id="2752311"/>
    <lineage>
        <taxon>Bacteria</taxon>
        <taxon>Bacillati</taxon>
        <taxon>Actinomycetota</taxon>
        <taxon>Actinomycetes</taxon>
        <taxon>Pseudonocardiales</taxon>
        <taxon>Pseudonocardiaceae</taxon>
        <taxon>Haloechinothrix</taxon>
    </lineage>
</organism>
<dbReference type="Pfam" id="PF00132">
    <property type="entry name" value="Hexapep"/>
    <property type="match status" value="1"/>
</dbReference>
<keyword evidence="2" id="KW-1185">Reference proteome</keyword>
<evidence type="ECO:0000313" key="1">
    <source>
        <dbReference type="EMBL" id="MBA0124460.1"/>
    </source>
</evidence>
<reference evidence="1 2" key="1">
    <citation type="submission" date="2020-07" db="EMBL/GenBank/DDBJ databases">
        <title>Genome of Haloechinothrix sp.</title>
        <authorList>
            <person name="Tang S.-K."/>
            <person name="Yang L."/>
            <person name="Zhu W.-Y."/>
        </authorList>
    </citation>
    <scope>NUCLEOTIDE SEQUENCE [LARGE SCALE GENOMIC DNA]</scope>
    <source>
        <strain evidence="1 2">YIM 98757</strain>
    </source>
</reference>
<dbReference type="Gene3D" id="2.160.10.10">
    <property type="entry name" value="Hexapeptide repeat proteins"/>
    <property type="match status" value="1"/>
</dbReference>
<dbReference type="AlphaFoldDB" id="A0A838A4D2"/>
<dbReference type="Proteomes" id="UP000582974">
    <property type="component" value="Unassembled WGS sequence"/>
</dbReference>